<keyword evidence="5" id="KW-0969">Cilium</keyword>
<dbReference type="InterPro" id="IPR006668">
    <property type="entry name" value="Mg_transptr_MgtE_intracell_dom"/>
</dbReference>
<evidence type="ECO:0000313" key="6">
    <source>
        <dbReference type="Proteomes" id="UP000823201"/>
    </source>
</evidence>
<accession>A0ABS2Q6Z2</accession>
<keyword evidence="5" id="KW-0966">Cell projection</keyword>
<protein>
    <submittedName>
        <fullName evidence="5">Flagellar motility protein MotE (MotC chaperone)</fullName>
    </submittedName>
</protein>
<dbReference type="Pfam" id="PF03448">
    <property type="entry name" value="MgtE_N"/>
    <property type="match status" value="1"/>
</dbReference>
<feature type="domain" description="Magnesium transporter MgtE intracellular" evidence="4">
    <location>
        <begin position="118"/>
        <end position="192"/>
    </location>
</feature>
<organism evidence="5 6">
    <name type="scientific">Sporolactobacillus spathodeae</name>
    <dbReference type="NCBI Taxonomy" id="1465502"/>
    <lineage>
        <taxon>Bacteria</taxon>
        <taxon>Bacillati</taxon>
        <taxon>Bacillota</taxon>
        <taxon>Bacilli</taxon>
        <taxon>Bacillales</taxon>
        <taxon>Sporolactobacillaceae</taxon>
        <taxon>Sporolactobacillus</taxon>
    </lineage>
</organism>
<sequence>MDKKSAVVDEQAHQSKGLKLFKVLVTIFIPLLFFLMLVVLFLKLAGLNPVQVAQSIIPGQQAQTIKPVGGTAGEIKQLNQTISDQKQTIQQLQSDSNKKNDQLAQLQNQLKQAQQQANQQVSAKKSADKAAKMQVYAQTYKNMDPSKAAAIFDKLPVNQAATYINMLDNKTKASILENMTADKAAQLTPLLQANSSAAASSSSSSGSATSLP</sequence>
<dbReference type="InterPro" id="IPR038076">
    <property type="entry name" value="MgtE_N_sf"/>
</dbReference>
<dbReference type="EMBL" id="JAFBEV010000003">
    <property type="protein sequence ID" value="MBM7656949.1"/>
    <property type="molecule type" value="Genomic_DNA"/>
</dbReference>
<feature type="transmembrane region" description="Helical" evidence="3">
    <location>
        <begin position="20"/>
        <end position="42"/>
    </location>
</feature>
<keyword evidence="3" id="KW-0472">Membrane</keyword>
<feature type="region of interest" description="Disordered" evidence="2">
    <location>
        <begin position="193"/>
        <end position="212"/>
    </location>
</feature>
<reference evidence="5 6" key="1">
    <citation type="submission" date="2021-01" db="EMBL/GenBank/DDBJ databases">
        <title>Genomic Encyclopedia of Type Strains, Phase IV (KMG-IV): sequencing the most valuable type-strain genomes for metagenomic binning, comparative biology and taxonomic classification.</title>
        <authorList>
            <person name="Goeker M."/>
        </authorList>
    </citation>
    <scope>NUCLEOTIDE SEQUENCE [LARGE SCALE GENOMIC DNA]</scope>
    <source>
        <strain evidence="5 6">DSM 100968</strain>
    </source>
</reference>
<keyword evidence="5" id="KW-0282">Flagellum</keyword>
<gene>
    <name evidence="5" type="ORF">JOC27_000390</name>
</gene>
<dbReference type="SUPFAM" id="SSF158791">
    <property type="entry name" value="MgtE N-terminal domain-like"/>
    <property type="match status" value="1"/>
</dbReference>
<keyword evidence="6" id="KW-1185">Reference proteome</keyword>
<keyword evidence="3" id="KW-0812">Transmembrane</keyword>
<comment type="caution">
    <text evidence="5">The sequence shown here is derived from an EMBL/GenBank/DDBJ whole genome shotgun (WGS) entry which is preliminary data.</text>
</comment>
<name>A0ABS2Q6Z2_9BACL</name>
<evidence type="ECO:0000256" key="1">
    <source>
        <dbReference type="SAM" id="Coils"/>
    </source>
</evidence>
<evidence type="ECO:0000256" key="2">
    <source>
        <dbReference type="SAM" id="MobiDB-lite"/>
    </source>
</evidence>
<proteinExistence type="predicted"/>
<evidence type="ECO:0000259" key="4">
    <source>
        <dbReference type="Pfam" id="PF03448"/>
    </source>
</evidence>
<dbReference type="Proteomes" id="UP000823201">
    <property type="component" value="Unassembled WGS sequence"/>
</dbReference>
<keyword evidence="1" id="KW-0175">Coiled coil</keyword>
<keyword evidence="3" id="KW-1133">Transmembrane helix</keyword>
<dbReference type="RefSeq" id="WP_205005317.1">
    <property type="nucleotide sequence ID" value="NZ_CBCRXA010000003.1"/>
</dbReference>
<dbReference type="Gene3D" id="1.25.60.10">
    <property type="entry name" value="MgtE N-terminal domain-like"/>
    <property type="match status" value="1"/>
</dbReference>
<evidence type="ECO:0000256" key="3">
    <source>
        <dbReference type="SAM" id="Phobius"/>
    </source>
</evidence>
<feature type="coiled-coil region" evidence="1">
    <location>
        <begin position="75"/>
        <end position="123"/>
    </location>
</feature>
<evidence type="ECO:0000313" key="5">
    <source>
        <dbReference type="EMBL" id="MBM7656949.1"/>
    </source>
</evidence>